<dbReference type="Pfam" id="PF00069">
    <property type="entry name" value="Pkinase"/>
    <property type="match status" value="1"/>
</dbReference>
<proteinExistence type="predicted"/>
<dbReference type="Gene3D" id="3.30.200.20">
    <property type="entry name" value="Phosphorylase Kinase, domain 1"/>
    <property type="match status" value="1"/>
</dbReference>
<dbReference type="GO" id="GO:0004674">
    <property type="term" value="F:protein serine/threonine kinase activity"/>
    <property type="evidence" value="ECO:0007669"/>
    <property type="project" value="UniProtKB-KW"/>
</dbReference>
<evidence type="ECO:0000313" key="9">
    <source>
        <dbReference type="Proteomes" id="UP001218218"/>
    </source>
</evidence>
<evidence type="ECO:0000256" key="5">
    <source>
        <dbReference type="ARBA" id="ARBA00022840"/>
    </source>
</evidence>
<dbReference type="Proteomes" id="UP001218218">
    <property type="component" value="Unassembled WGS sequence"/>
</dbReference>
<sequence>MSKKTKDVKEIGVVSRSVTPIPSRPSTPKRNDFRNGMLTIRIFSGRGLSLSHDVLVPEAIQKALNNPPVNNCESMLRKRYLPYVILEFDKNEILIDALDGDLSTPVWNYRAHFDVSRTSNVSVSAYLRTDAAVQSNDDMGNDLLMARVDLTPSLEGQHGSDQWYTVTNGTGSFHLKIDFRPTREEKPLTIEAFDLLKVIAKGIMQVQKKDTQRIYALKSIRKAHIAQHPEKITHILAERTVLALVDNPFIVPLKFSFQTANKLHLFMPFIAGGELFYHLQREGKFDQDQSRFYAAELLCALEHLHSFNVVYCGFKSENILLDYTGHIALCDFGLCGLNMLETEKTNSFCGTPDYIAPELLESQGYTETVDWWTLGVLLYEMMTGLPPFYHENVNTMYRRILTDPLNFPLNMPSEARSVMTGLLQRDPSKRLGAHGSEEIKKHPFFAKHIDWNMLLAKKYPTPFKPSVGSVLDVTSFDPDFMNESPDSVVADSGLSETVYCQVQGFPVYNPANEHLSESVSYPSGLA</sequence>
<keyword evidence="9" id="KW-1185">Reference proteome</keyword>
<organism evidence="8 9">
    <name type="scientific">Mycena albidolilacea</name>
    <dbReference type="NCBI Taxonomy" id="1033008"/>
    <lineage>
        <taxon>Eukaryota</taxon>
        <taxon>Fungi</taxon>
        <taxon>Dikarya</taxon>
        <taxon>Basidiomycota</taxon>
        <taxon>Agaricomycotina</taxon>
        <taxon>Agaricomycetes</taxon>
        <taxon>Agaricomycetidae</taxon>
        <taxon>Agaricales</taxon>
        <taxon>Marasmiineae</taxon>
        <taxon>Mycenaceae</taxon>
        <taxon>Mycena</taxon>
    </lineage>
</organism>
<dbReference type="InterPro" id="IPR000961">
    <property type="entry name" value="AGC-kinase_C"/>
</dbReference>
<dbReference type="InterPro" id="IPR035892">
    <property type="entry name" value="C2_domain_sf"/>
</dbReference>
<feature type="domain" description="Protein kinase" evidence="6">
    <location>
        <begin position="193"/>
        <end position="445"/>
    </location>
</feature>
<comment type="caution">
    <text evidence="8">The sequence shown here is derived from an EMBL/GenBank/DDBJ whole genome shotgun (WGS) entry which is preliminary data.</text>
</comment>
<dbReference type="InterPro" id="IPR000719">
    <property type="entry name" value="Prot_kinase_dom"/>
</dbReference>
<keyword evidence="2" id="KW-0808">Transferase</keyword>
<dbReference type="PROSITE" id="PS50011">
    <property type="entry name" value="PROTEIN_KINASE_DOM"/>
    <property type="match status" value="1"/>
</dbReference>
<evidence type="ECO:0000313" key="8">
    <source>
        <dbReference type="EMBL" id="KAJ7364804.1"/>
    </source>
</evidence>
<dbReference type="FunFam" id="1.10.510.10:FF:000008">
    <property type="entry name" value="Non-specific serine/threonine protein kinase"/>
    <property type="match status" value="1"/>
</dbReference>
<keyword evidence="4 8" id="KW-0418">Kinase</keyword>
<evidence type="ECO:0000259" key="6">
    <source>
        <dbReference type="PROSITE" id="PS50011"/>
    </source>
</evidence>
<keyword evidence="5" id="KW-0067">ATP-binding</keyword>
<dbReference type="Gene3D" id="2.60.40.150">
    <property type="entry name" value="C2 domain"/>
    <property type="match status" value="1"/>
</dbReference>
<accession>A0AAD7AQ77</accession>
<protein>
    <submittedName>
        <fullName evidence="8">Kinase-like domain-containing protein</fullName>
    </submittedName>
</protein>
<dbReference type="PANTHER" id="PTHR24351">
    <property type="entry name" value="RIBOSOMAL PROTEIN S6 KINASE"/>
    <property type="match status" value="1"/>
</dbReference>
<evidence type="ECO:0000259" key="7">
    <source>
        <dbReference type="PROSITE" id="PS51285"/>
    </source>
</evidence>
<dbReference type="Gene3D" id="1.10.510.10">
    <property type="entry name" value="Transferase(Phosphotransferase) domain 1"/>
    <property type="match status" value="1"/>
</dbReference>
<evidence type="ECO:0000256" key="3">
    <source>
        <dbReference type="ARBA" id="ARBA00022741"/>
    </source>
</evidence>
<dbReference type="SMART" id="SM00133">
    <property type="entry name" value="S_TK_X"/>
    <property type="match status" value="1"/>
</dbReference>
<dbReference type="SUPFAM" id="SSF56112">
    <property type="entry name" value="Protein kinase-like (PK-like)"/>
    <property type="match status" value="1"/>
</dbReference>
<name>A0AAD7AQ77_9AGAR</name>
<keyword evidence="1" id="KW-0723">Serine/threonine-protein kinase</keyword>
<dbReference type="PROSITE" id="PS51285">
    <property type="entry name" value="AGC_KINASE_CTER"/>
    <property type="match status" value="1"/>
</dbReference>
<gene>
    <name evidence="8" type="ORF">DFH08DRAFT_920979</name>
</gene>
<feature type="domain" description="AGC-kinase C-terminal" evidence="7">
    <location>
        <begin position="447"/>
        <end position="517"/>
    </location>
</feature>
<reference evidence="8" key="1">
    <citation type="submission" date="2023-03" db="EMBL/GenBank/DDBJ databases">
        <title>Massive genome expansion in bonnet fungi (Mycena s.s.) driven by repeated elements and novel gene families across ecological guilds.</title>
        <authorList>
            <consortium name="Lawrence Berkeley National Laboratory"/>
            <person name="Harder C.B."/>
            <person name="Miyauchi S."/>
            <person name="Viragh M."/>
            <person name="Kuo A."/>
            <person name="Thoen E."/>
            <person name="Andreopoulos B."/>
            <person name="Lu D."/>
            <person name="Skrede I."/>
            <person name="Drula E."/>
            <person name="Henrissat B."/>
            <person name="Morin E."/>
            <person name="Kohler A."/>
            <person name="Barry K."/>
            <person name="LaButti K."/>
            <person name="Morin E."/>
            <person name="Salamov A."/>
            <person name="Lipzen A."/>
            <person name="Mereny Z."/>
            <person name="Hegedus B."/>
            <person name="Baldrian P."/>
            <person name="Stursova M."/>
            <person name="Weitz H."/>
            <person name="Taylor A."/>
            <person name="Grigoriev I.V."/>
            <person name="Nagy L.G."/>
            <person name="Martin F."/>
            <person name="Kauserud H."/>
        </authorList>
    </citation>
    <scope>NUCLEOTIDE SEQUENCE</scope>
    <source>
        <strain evidence="8">CBHHK002</strain>
    </source>
</reference>
<dbReference type="CDD" id="cd11651">
    <property type="entry name" value="YPK1_N_like"/>
    <property type="match status" value="1"/>
</dbReference>
<evidence type="ECO:0000256" key="1">
    <source>
        <dbReference type="ARBA" id="ARBA00022527"/>
    </source>
</evidence>
<evidence type="ECO:0000256" key="2">
    <source>
        <dbReference type="ARBA" id="ARBA00022679"/>
    </source>
</evidence>
<dbReference type="EMBL" id="JARIHO010000003">
    <property type="protein sequence ID" value="KAJ7364804.1"/>
    <property type="molecule type" value="Genomic_DNA"/>
</dbReference>
<dbReference type="GO" id="GO:0005524">
    <property type="term" value="F:ATP binding"/>
    <property type="evidence" value="ECO:0007669"/>
    <property type="project" value="UniProtKB-KW"/>
</dbReference>
<dbReference type="AlphaFoldDB" id="A0AAD7AQ77"/>
<dbReference type="InterPro" id="IPR011009">
    <property type="entry name" value="Kinase-like_dom_sf"/>
</dbReference>
<evidence type="ECO:0000256" key="4">
    <source>
        <dbReference type="ARBA" id="ARBA00022777"/>
    </source>
</evidence>
<keyword evidence="3" id="KW-0547">Nucleotide-binding</keyword>